<dbReference type="AlphaFoldDB" id="V6IYE6"/>
<comment type="caution">
    <text evidence="1">The sequence shown here is derived from an EMBL/GenBank/DDBJ whole genome shotgun (WGS) entry which is preliminary data.</text>
</comment>
<protein>
    <submittedName>
        <fullName evidence="1">Uncharacterized protein</fullName>
    </submittedName>
</protein>
<dbReference type="EMBL" id="AWTC01000005">
    <property type="protein sequence ID" value="EST12498.1"/>
    <property type="molecule type" value="Genomic_DNA"/>
</dbReference>
<evidence type="ECO:0000313" key="1">
    <source>
        <dbReference type="EMBL" id="EST12498.1"/>
    </source>
</evidence>
<dbReference type="PATRIC" id="fig|1395513.3.peg.1517"/>
<evidence type="ECO:0000313" key="2">
    <source>
        <dbReference type="Proteomes" id="UP000018296"/>
    </source>
</evidence>
<accession>V6IYE6</accession>
<dbReference type="Proteomes" id="UP000018296">
    <property type="component" value="Unassembled WGS sequence"/>
</dbReference>
<sequence>MPRVIAMHKNQVYTTRLSFFINNVNLSDRSAASGTSPA</sequence>
<organism evidence="1 2">
    <name type="scientific">Sporolactobacillus laevolacticus DSM 442</name>
    <dbReference type="NCBI Taxonomy" id="1395513"/>
    <lineage>
        <taxon>Bacteria</taxon>
        <taxon>Bacillati</taxon>
        <taxon>Bacillota</taxon>
        <taxon>Bacilli</taxon>
        <taxon>Bacillales</taxon>
        <taxon>Sporolactobacillaceae</taxon>
        <taxon>Sporolactobacillus</taxon>
    </lineage>
</organism>
<reference evidence="1 2" key="1">
    <citation type="journal article" date="2013" name="Genome Announc.">
        <title>Genome Sequence of Sporolactobacillus laevolacticus DSM442, an Efficient Polymer-Grade D-Lactate Producer from Agricultural Waste Cottonseed as a Nitrogen Source.</title>
        <authorList>
            <person name="Wang H."/>
            <person name="Wang L."/>
            <person name="Ju J."/>
            <person name="Yu B."/>
            <person name="Ma Y."/>
        </authorList>
    </citation>
    <scope>NUCLEOTIDE SEQUENCE [LARGE SCALE GENOMIC DNA]</scope>
    <source>
        <strain evidence="1 2">DSM 442</strain>
    </source>
</reference>
<gene>
    <name evidence="1" type="ORF">P343_07460</name>
</gene>
<name>V6IYE6_9BACL</name>
<keyword evidence="2" id="KW-1185">Reference proteome</keyword>
<proteinExistence type="predicted"/>